<dbReference type="EC" id="2.5.1.19" evidence="9"/>
<feature type="binding site" evidence="9">
    <location>
        <position position="168"/>
    </location>
    <ligand>
        <name>3-phosphoshikimate</name>
        <dbReference type="ChEBI" id="CHEBI:145989"/>
    </ligand>
</feature>
<dbReference type="RefSeq" id="WP_042982856.1">
    <property type="nucleotide sequence ID" value="NZ_JMQC01000008.1"/>
</dbReference>
<dbReference type="NCBIfam" id="TIGR01356">
    <property type="entry name" value="aroA"/>
    <property type="match status" value="1"/>
</dbReference>
<dbReference type="UniPathway" id="UPA00053">
    <property type="reaction ID" value="UER00089"/>
</dbReference>
<feature type="binding site" evidence="9">
    <location>
        <position position="341"/>
    </location>
    <ligand>
        <name>3-phosphoshikimate</name>
        <dbReference type="ChEBI" id="CHEBI:145989"/>
    </ligand>
</feature>
<evidence type="ECO:0000256" key="7">
    <source>
        <dbReference type="ARBA" id="ARBA00023141"/>
    </source>
</evidence>
<feature type="binding site" evidence="9">
    <location>
        <position position="166"/>
    </location>
    <ligand>
        <name>3-phosphoshikimate</name>
        <dbReference type="ChEBI" id="CHEBI:145989"/>
    </ligand>
</feature>
<name>A0A090YS97_9BACI</name>
<accession>A0A090YS97</accession>
<evidence type="ECO:0000313" key="11">
    <source>
        <dbReference type="EMBL" id="KFN01310.1"/>
    </source>
</evidence>
<feature type="binding site" evidence="9">
    <location>
        <position position="168"/>
    </location>
    <ligand>
        <name>phosphoenolpyruvate</name>
        <dbReference type="ChEBI" id="CHEBI:58702"/>
    </ligand>
</feature>
<comment type="function">
    <text evidence="1 9">Catalyzes the transfer of the enolpyruvyl moiety of phosphoenolpyruvate (PEP) to the 5-hydroxyl of shikimate-3-phosphate (S3P) to produce enolpyruvyl shikimate-3-phosphate and inorganic phosphate.</text>
</comment>
<dbReference type="AlphaFoldDB" id="A0A090YS97"/>
<feature type="binding site" evidence="9">
    <location>
        <position position="21"/>
    </location>
    <ligand>
        <name>3-phosphoshikimate</name>
        <dbReference type="ChEBI" id="CHEBI:145989"/>
    </ligand>
</feature>
<protein>
    <recommendedName>
        <fullName evidence="9">3-phosphoshikimate 1-carboxyvinyltransferase</fullName>
        <ecNumber evidence="9">2.5.1.19</ecNumber>
    </recommendedName>
    <alternativeName>
        <fullName evidence="9">5-enolpyruvylshikimate-3-phosphate synthase</fullName>
        <shortName evidence="9">EPSP synthase</shortName>
        <shortName evidence="9">EPSPS</shortName>
    </alternativeName>
</protein>
<comment type="subunit">
    <text evidence="9">Monomer.</text>
</comment>
<evidence type="ECO:0000256" key="1">
    <source>
        <dbReference type="ARBA" id="ARBA00002174"/>
    </source>
</evidence>
<dbReference type="InterPro" id="IPR036968">
    <property type="entry name" value="Enolpyruvate_Tfrase_sf"/>
</dbReference>
<comment type="catalytic activity">
    <reaction evidence="8">
        <text>3-phosphoshikimate + phosphoenolpyruvate = 5-O-(1-carboxyvinyl)-3-phosphoshikimate + phosphate</text>
        <dbReference type="Rhea" id="RHEA:21256"/>
        <dbReference type="ChEBI" id="CHEBI:43474"/>
        <dbReference type="ChEBI" id="CHEBI:57701"/>
        <dbReference type="ChEBI" id="CHEBI:58702"/>
        <dbReference type="ChEBI" id="CHEBI:145989"/>
        <dbReference type="EC" id="2.5.1.19"/>
    </reaction>
    <physiologicalReaction direction="left-to-right" evidence="8">
        <dbReference type="Rhea" id="RHEA:21257"/>
    </physiologicalReaction>
</comment>
<feature type="binding site" evidence="9">
    <location>
        <position position="21"/>
    </location>
    <ligand>
        <name>phosphoenolpyruvate</name>
        <dbReference type="ChEBI" id="CHEBI:58702"/>
    </ligand>
</feature>
<evidence type="ECO:0000256" key="6">
    <source>
        <dbReference type="ARBA" id="ARBA00022679"/>
    </source>
</evidence>
<dbReference type="EMBL" id="QVOD01000002">
    <property type="protein sequence ID" value="RFT68380.1"/>
    <property type="molecule type" value="Genomic_DNA"/>
</dbReference>
<dbReference type="Proteomes" id="UP000029389">
    <property type="component" value="Unassembled WGS sequence"/>
</dbReference>
<dbReference type="PANTHER" id="PTHR21090:SF5">
    <property type="entry name" value="PENTAFUNCTIONAL AROM POLYPEPTIDE"/>
    <property type="match status" value="1"/>
</dbReference>
<evidence type="ECO:0000256" key="2">
    <source>
        <dbReference type="ARBA" id="ARBA00004811"/>
    </source>
</evidence>
<dbReference type="PROSITE" id="PS00885">
    <property type="entry name" value="EPSP_SYNTHASE_2"/>
    <property type="match status" value="1"/>
</dbReference>
<dbReference type="HAMAP" id="MF_00210">
    <property type="entry name" value="EPSP_synth"/>
    <property type="match status" value="1"/>
</dbReference>
<comment type="similarity">
    <text evidence="3 9">Belongs to the EPSP synthase family.</text>
</comment>
<feature type="binding site" evidence="9">
    <location>
        <position position="93"/>
    </location>
    <ligand>
        <name>phosphoenolpyruvate</name>
        <dbReference type="ChEBI" id="CHEBI:58702"/>
    </ligand>
</feature>
<comment type="caution">
    <text evidence="9">Lacks conserved residue(s) required for the propagation of feature annotation.</text>
</comment>
<dbReference type="EMBL" id="JMQC01000008">
    <property type="protein sequence ID" value="KFN01310.1"/>
    <property type="molecule type" value="Genomic_DNA"/>
</dbReference>
<keyword evidence="7 9" id="KW-0057">Aromatic amino acid biosynthesis</keyword>
<dbReference type="InterPro" id="IPR013792">
    <property type="entry name" value="RNA3'P_cycl/enolpyr_Trfase_a/b"/>
</dbReference>
<evidence type="ECO:0000256" key="3">
    <source>
        <dbReference type="ARBA" id="ARBA00009948"/>
    </source>
</evidence>
<evidence type="ECO:0000313" key="13">
    <source>
        <dbReference type="Proteomes" id="UP000029389"/>
    </source>
</evidence>
<dbReference type="PANTHER" id="PTHR21090">
    <property type="entry name" value="AROM/DEHYDROQUINATE SYNTHASE"/>
    <property type="match status" value="1"/>
</dbReference>
<dbReference type="STRING" id="1405.B7492_08435"/>
<dbReference type="Pfam" id="PF00275">
    <property type="entry name" value="EPSP_synthase"/>
    <property type="match status" value="1"/>
</dbReference>
<dbReference type="GO" id="GO:0003866">
    <property type="term" value="F:3-phosphoshikimate 1-carboxyvinyltransferase activity"/>
    <property type="evidence" value="ECO:0007669"/>
    <property type="project" value="UniProtKB-UniRule"/>
</dbReference>
<feature type="binding site" evidence="9">
    <location>
        <position position="345"/>
    </location>
    <ligand>
        <name>phosphoenolpyruvate</name>
        <dbReference type="ChEBI" id="CHEBI:58702"/>
    </ligand>
</feature>
<dbReference type="PATRIC" id="fig|1405.8.peg.4095"/>
<organism evidence="11 13">
    <name type="scientific">Bacillus clarus</name>
    <dbReference type="NCBI Taxonomy" id="2338372"/>
    <lineage>
        <taxon>Bacteria</taxon>
        <taxon>Bacillati</taxon>
        <taxon>Bacillota</taxon>
        <taxon>Bacilli</taxon>
        <taxon>Bacillales</taxon>
        <taxon>Bacillaceae</taxon>
        <taxon>Bacillus</taxon>
        <taxon>Bacillus cereus group</taxon>
    </lineage>
</organism>
<evidence type="ECO:0000256" key="8">
    <source>
        <dbReference type="ARBA" id="ARBA00044633"/>
    </source>
</evidence>
<dbReference type="InterPro" id="IPR001986">
    <property type="entry name" value="Enolpyruvate_Tfrase_dom"/>
</dbReference>
<dbReference type="FunFam" id="3.65.10.10:FF:000005">
    <property type="entry name" value="3-phosphoshikimate 1-carboxyvinyltransferase"/>
    <property type="match status" value="1"/>
</dbReference>
<comment type="pathway">
    <text evidence="2 9">Metabolic intermediate biosynthesis; chorismate biosynthesis; chorismate from D-erythrose 4-phosphate and phosphoenolpyruvate: step 6/7.</text>
</comment>
<reference evidence="11 13" key="1">
    <citation type="submission" date="2014-04" db="EMBL/GenBank/DDBJ databases">
        <authorList>
            <person name="Bishop-Lilly K.A."/>
            <person name="Broomall S.M."/>
            <person name="Chain P.S."/>
            <person name="Chertkov O."/>
            <person name="Coyne S.R."/>
            <person name="Daligault H.E."/>
            <person name="Davenport K.W."/>
            <person name="Erkkila T."/>
            <person name="Frey K.G."/>
            <person name="Gibbons H.S."/>
            <person name="Gu W."/>
            <person name="Jaissle J."/>
            <person name="Johnson S.L."/>
            <person name="Koroleva G.I."/>
            <person name="Ladner J.T."/>
            <person name="Lo C.-C."/>
            <person name="Minogue T.D."/>
            <person name="Munk C."/>
            <person name="Palacios G.F."/>
            <person name="Redden C.L."/>
            <person name="Rosenzweig C.N."/>
            <person name="Scholz M.B."/>
            <person name="Teshima H."/>
            <person name="Xu Y."/>
        </authorList>
    </citation>
    <scope>NUCLEOTIDE SEQUENCE [LARGE SCALE GENOMIC DNA]</scope>
    <source>
        <strain evidence="11 13">BHP</strain>
    </source>
</reference>
<sequence length="425" mass="45233">MTKMVGKKSSLNGTIVVPGDKSISHRAVMFGAIAEGTTKVSNFLLGEDCLSTIACFRKLGVKIEKSGNDVTIYGKGLASLQEPKEVLDVGNSGTTIRLMLGILANTSFHSTIIGDASIGKRPMKRVTTPLREMNAQIDGRENGQYTPLSIRGGQVKGGHYHSPVASAQVKSAVLLAGLQGEGVTKVTEPMQSRDHTERMLRAFGCIVNVNDRTVSLQGGQRLTGTEIEVPGDISSAAFFLVAGAIVPNSKLVLKNVGLNPTRTGVLDVLLEMGALISIDNIRNEEFEPCGDITIETSNLKGIEIGGSLIPRLIDEIPIIALLATQAKGTTIIKDAEELKVKETNRINTVVNELGKLGVQIEATLDGMIIHGNQKLEGNVVDSHGDHRIGMMLAIAACIAEGEVNIEGSDAVAVSYPKFFKQLESL</sequence>
<dbReference type="InterPro" id="IPR006264">
    <property type="entry name" value="EPSP_synthase"/>
</dbReference>
<dbReference type="GO" id="GO:0009423">
    <property type="term" value="P:chorismate biosynthetic process"/>
    <property type="evidence" value="ECO:0007669"/>
    <property type="project" value="UniProtKB-UniRule"/>
</dbReference>
<feature type="domain" description="Enolpyruvate transferase" evidence="10">
    <location>
        <begin position="7"/>
        <end position="422"/>
    </location>
</feature>
<dbReference type="CDD" id="cd01556">
    <property type="entry name" value="EPSP_synthase"/>
    <property type="match status" value="1"/>
</dbReference>
<evidence type="ECO:0000256" key="4">
    <source>
        <dbReference type="ARBA" id="ARBA00022490"/>
    </source>
</evidence>
<dbReference type="FunFam" id="3.65.10.10:FF:000006">
    <property type="entry name" value="3-phosphoshikimate 1-carboxyvinyltransferase"/>
    <property type="match status" value="1"/>
</dbReference>
<evidence type="ECO:0000313" key="14">
    <source>
        <dbReference type="Proteomes" id="UP000264294"/>
    </source>
</evidence>
<dbReference type="PIRSF" id="PIRSF000505">
    <property type="entry name" value="EPSPS"/>
    <property type="match status" value="1"/>
</dbReference>
<reference evidence="12 14" key="2">
    <citation type="submission" date="2018-08" db="EMBL/GenBank/DDBJ databases">
        <title>Bacillus clarus sp. nov. strain PS00077A.</title>
        <authorList>
            <person name="Mendez Acevedo M."/>
            <person name="Carroll L."/>
            <person name="Mukherjee M."/>
            <person name="Wiedmann M."/>
            <person name="Kovac J."/>
        </authorList>
    </citation>
    <scope>NUCLEOTIDE SEQUENCE [LARGE SCALE GENOMIC DNA]</scope>
    <source>
        <strain evidence="12 14">PS00077A</strain>
    </source>
</reference>
<feature type="binding site" evidence="9">
    <location>
        <position position="121"/>
    </location>
    <ligand>
        <name>phosphoenolpyruvate</name>
        <dbReference type="ChEBI" id="CHEBI:58702"/>
    </ligand>
</feature>
<feature type="binding site" evidence="9">
    <location>
        <position position="22"/>
    </location>
    <ligand>
        <name>3-phosphoshikimate</name>
        <dbReference type="ChEBI" id="CHEBI:145989"/>
    </ligand>
</feature>
<comment type="subcellular location">
    <subcellularLocation>
        <location evidence="9">Cytoplasm</location>
    </subcellularLocation>
</comment>
<dbReference type="InterPro" id="IPR023193">
    <property type="entry name" value="EPSP_synthase_CS"/>
</dbReference>
<gene>
    <name evidence="9 11" type="primary">aroA</name>
    <name evidence="12" type="ORF">D0U04_02700</name>
    <name evidence="11" type="ORF">DJ93_3988</name>
</gene>
<evidence type="ECO:0000313" key="12">
    <source>
        <dbReference type="EMBL" id="RFT68380.1"/>
    </source>
</evidence>
<evidence type="ECO:0000256" key="5">
    <source>
        <dbReference type="ARBA" id="ARBA00022605"/>
    </source>
</evidence>
<keyword evidence="5 9" id="KW-0028">Amino-acid biosynthesis</keyword>
<dbReference type="Proteomes" id="UP000264294">
    <property type="component" value="Unassembled WGS sequence"/>
</dbReference>
<feature type="binding site" evidence="9">
    <location>
        <position position="26"/>
    </location>
    <ligand>
        <name>3-phosphoshikimate</name>
        <dbReference type="ChEBI" id="CHEBI:145989"/>
    </ligand>
</feature>
<dbReference type="PROSITE" id="PS00104">
    <property type="entry name" value="EPSP_SYNTHASE_1"/>
    <property type="match status" value="1"/>
</dbReference>
<proteinExistence type="inferred from homology"/>
<evidence type="ECO:0000259" key="10">
    <source>
        <dbReference type="Pfam" id="PF00275"/>
    </source>
</evidence>
<keyword evidence="14" id="KW-1185">Reference proteome</keyword>
<dbReference type="GO" id="GO:0009073">
    <property type="term" value="P:aromatic amino acid family biosynthetic process"/>
    <property type="evidence" value="ECO:0007669"/>
    <property type="project" value="UniProtKB-KW"/>
</dbReference>
<dbReference type="SUPFAM" id="SSF55205">
    <property type="entry name" value="EPT/RTPC-like"/>
    <property type="match status" value="1"/>
</dbReference>
<feature type="binding site" evidence="9">
    <location>
        <position position="314"/>
    </location>
    <ligand>
        <name>3-phosphoshikimate</name>
        <dbReference type="ChEBI" id="CHEBI:145989"/>
    </ligand>
</feature>
<keyword evidence="4 9" id="KW-0963">Cytoplasm</keyword>
<feature type="binding site" evidence="9">
    <location>
        <position position="387"/>
    </location>
    <ligand>
        <name>phosphoenolpyruvate</name>
        <dbReference type="ChEBI" id="CHEBI:58702"/>
    </ligand>
</feature>
<keyword evidence="6 9" id="KW-0808">Transferase</keyword>
<dbReference type="GO" id="GO:0005737">
    <property type="term" value="C:cytoplasm"/>
    <property type="evidence" value="ECO:0007669"/>
    <property type="project" value="UniProtKB-SubCell"/>
</dbReference>
<dbReference type="Gene3D" id="3.65.10.10">
    <property type="entry name" value="Enolpyruvate transferase domain"/>
    <property type="match status" value="2"/>
</dbReference>
<evidence type="ECO:0000256" key="9">
    <source>
        <dbReference type="HAMAP-Rule" id="MF_00210"/>
    </source>
</evidence>
<feature type="active site" description="Proton acceptor" evidence="9">
    <location>
        <position position="314"/>
    </location>
</feature>
<dbReference type="GO" id="GO:0008652">
    <property type="term" value="P:amino acid biosynthetic process"/>
    <property type="evidence" value="ECO:0007669"/>
    <property type="project" value="UniProtKB-KW"/>
</dbReference>
<comment type="caution">
    <text evidence="11">The sequence shown here is derived from an EMBL/GenBank/DDBJ whole genome shotgun (WGS) entry which is preliminary data.</text>
</comment>